<evidence type="ECO:0000313" key="2">
    <source>
        <dbReference type="EMBL" id="GAA3585475.1"/>
    </source>
</evidence>
<dbReference type="Proteomes" id="UP001500689">
    <property type="component" value="Unassembled WGS sequence"/>
</dbReference>
<dbReference type="InterPro" id="IPR024983">
    <property type="entry name" value="CHAT_dom"/>
</dbReference>
<dbReference type="Pfam" id="PF12770">
    <property type="entry name" value="CHAT"/>
    <property type="match status" value="1"/>
</dbReference>
<name>A0ABP6YKF2_9PSEU</name>
<sequence length="863" mass="93858">MESVSVPPVRDRLTEAAAGFYARGRAASFDHGPGAAARLFRQALVRLEKVLEPGPEQIELQVRVLISLGAATAEVATTEAGLDYLETAERVLDQLPEHRELGLMATVQRAVVLMRAGRFAESLAVHDAVLPGIEAEFDDNRLALVRTLNNRALVHLNLNHPNAAQADLHRALELAQRHGHTRLEGKIRQNLGDYAQLIGDVPQALSSYEQAARILVTESPGSLPLIRLDRARALLTAGLADEAARALDEALPQLRANGSWQFLAEAEVARAAAALLEGDFALARKLASTARRRFLRRGNRTWTEIAGLARLRADVHRVLSTPDTRCPPRLPAALVEQAGRLAELGLRDEVAVARLLAVRLLLRRGETEEAAQVLTKVPRPQATTPIDHRMLFRLCRAELAVAEDRPRSALAQARAGLRELGMIRDRMGGLDLLCGTAVHGQELGRLAMRLVLRRARRNAAGARRMFAWLERTRAQVYRYEPLPVIEDPVLTRHITEMRHVQRTIQRARLDGEPVRALEQRYAELQREASRLGWYTSQWGRPRPVATPDEVVAALGDRVLLSLVPYNGQLYSLVVDRGTFRLLKLGPLEDIVETARQLHADLDALAPDHLPPMLAETVAGSARRRADKLDRLISAPLVKTLDDREIIIVPIGQLYAMPWGALPSLRGHPVSIAPSATAWITANRPAGHGPVLLTGGPGVPGAVGEVSKLRSVYPDARLVEGEEATSASVLSALEGAWMAHLVAHGAHEPANALFSRVELVDGPLFAHETTRLTQPPERVVLAACELAMSHIRPGEEALGFAGTLLASGSRTVIGAVARVGDRAAADTMADLHRRLSEGTSPAQALAEAVAVDPLRRPFVCLGAG</sequence>
<dbReference type="SMART" id="SM00028">
    <property type="entry name" value="TPR"/>
    <property type="match status" value="3"/>
</dbReference>
<accession>A0ABP6YKF2</accession>
<proteinExistence type="predicted"/>
<dbReference type="InterPro" id="IPR011990">
    <property type="entry name" value="TPR-like_helical_dom_sf"/>
</dbReference>
<dbReference type="SUPFAM" id="SSF48452">
    <property type="entry name" value="TPR-like"/>
    <property type="match status" value="2"/>
</dbReference>
<dbReference type="Gene3D" id="1.25.40.10">
    <property type="entry name" value="Tetratricopeptide repeat domain"/>
    <property type="match status" value="1"/>
</dbReference>
<reference evidence="3" key="1">
    <citation type="journal article" date="2019" name="Int. J. Syst. Evol. Microbiol.">
        <title>The Global Catalogue of Microorganisms (GCM) 10K type strain sequencing project: providing services to taxonomists for standard genome sequencing and annotation.</title>
        <authorList>
            <consortium name="The Broad Institute Genomics Platform"/>
            <consortium name="The Broad Institute Genome Sequencing Center for Infectious Disease"/>
            <person name="Wu L."/>
            <person name="Ma J."/>
        </authorList>
    </citation>
    <scope>NUCLEOTIDE SEQUENCE [LARGE SCALE GENOMIC DNA]</scope>
    <source>
        <strain evidence="3">JCM 16898</strain>
    </source>
</reference>
<dbReference type="InterPro" id="IPR019734">
    <property type="entry name" value="TPR_rpt"/>
</dbReference>
<protein>
    <submittedName>
        <fullName evidence="2">CHAT domain-containing protein</fullName>
    </submittedName>
</protein>
<comment type="caution">
    <text evidence="2">The sequence shown here is derived from an EMBL/GenBank/DDBJ whole genome shotgun (WGS) entry which is preliminary data.</text>
</comment>
<evidence type="ECO:0000259" key="1">
    <source>
        <dbReference type="Pfam" id="PF12770"/>
    </source>
</evidence>
<dbReference type="RefSeq" id="WP_344868995.1">
    <property type="nucleotide sequence ID" value="NZ_BAAAZN010000031.1"/>
</dbReference>
<dbReference type="EMBL" id="BAAAZN010000031">
    <property type="protein sequence ID" value="GAA3585475.1"/>
    <property type="molecule type" value="Genomic_DNA"/>
</dbReference>
<feature type="domain" description="CHAT" evidence="1">
    <location>
        <begin position="623"/>
        <end position="847"/>
    </location>
</feature>
<dbReference type="Pfam" id="PF13424">
    <property type="entry name" value="TPR_12"/>
    <property type="match status" value="1"/>
</dbReference>
<keyword evidence="3" id="KW-1185">Reference proteome</keyword>
<evidence type="ECO:0000313" key="3">
    <source>
        <dbReference type="Proteomes" id="UP001500689"/>
    </source>
</evidence>
<organism evidence="2 3">
    <name type="scientific">Amycolatopsis ultiminotia</name>
    <dbReference type="NCBI Taxonomy" id="543629"/>
    <lineage>
        <taxon>Bacteria</taxon>
        <taxon>Bacillati</taxon>
        <taxon>Actinomycetota</taxon>
        <taxon>Actinomycetes</taxon>
        <taxon>Pseudonocardiales</taxon>
        <taxon>Pseudonocardiaceae</taxon>
        <taxon>Amycolatopsis</taxon>
    </lineage>
</organism>
<gene>
    <name evidence="2" type="ORF">GCM10022222_82560</name>
</gene>